<evidence type="ECO:0000256" key="5">
    <source>
        <dbReference type="ARBA" id="ARBA00023242"/>
    </source>
</evidence>
<dbReference type="EMBL" id="VAHF01000003">
    <property type="protein sequence ID" value="TXG65231.1"/>
    <property type="molecule type" value="Genomic_DNA"/>
</dbReference>
<dbReference type="Gene3D" id="2.40.330.10">
    <property type="entry name" value="DNA-binding pseudobarrel domain"/>
    <property type="match status" value="1"/>
</dbReference>
<name>A0A5C7I7U2_9ROSI</name>
<evidence type="ECO:0000313" key="9">
    <source>
        <dbReference type="Proteomes" id="UP000323000"/>
    </source>
</evidence>
<keyword evidence="5" id="KW-0539">Nucleus</keyword>
<dbReference type="SUPFAM" id="SSF101936">
    <property type="entry name" value="DNA-binding pseudobarrel domain"/>
    <property type="match status" value="1"/>
</dbReference>
<evidence type="ECO:0000256" key="2">
    <source>
        <dbReference type="ARBA" id="ARBA00023015"/>
    </source>
</evidence>
<feature type="domain" description="TF-B3" evidence="7">
    <location>
        <begin position="1"/>
        <end position="95"/>
    </location>
</feature>
<protein>
    <recommendedName>
        <fullName evidence="7">TF-B3 domain-containing protein</fullName>
    </recommendedName>
</protein>
<evidence type="ECO:0000256" key="6">
    <source>
        <dbReference type="SAM" id="MobiDB-lite"/>
    </source>
</evidence>
<sequence>MSDSTKPTLPTEMANHMIPLMNGRHFLDLMAADIWGQQWPLRYYTRPNGSKICPVFTTGWNQYVEAKGVRVGDQLIFSGHQVAGAEGELPEMRTQTRCTMDPTRGQQICRRGECSPRRSQRGCMVIPPNFGRRPNPNQNHASSTIPTWTPPTTIFELLPIFIGRDDRGVASANEYRETEEWPRQFCRGHSSASLRFSLSCLSPPLSSQSPLRSVVIAVAGNRSRKVLVAPFVCVPLLSAPWSSVFNIAAELSPFASLLLGVLF</sequence>
<dbReference type="OrthoDB" id="954231at2759"/>
<reference evidence="9" key="1">
    <citation type="journal article" date="2019" name="Gigascience">
        <title>De novo genome assembly of the endangered Acer yangbiense, a plant species with extremely small populations endemic to Yunnan Province, China.</title>
        <authorList>
            <person name="Yang J."/>
            <person name="Wariss H.M."/>
            <person name="Tao L."/>
            <person name="Zhang R."/>
            <person name="Yun Q."/>
            <person name="Hollingsworth P."/>
            <person name="Dao Z."/>
            <person name="Luo G."/>
            <person name="Guo H."/>
            <person name="Ma Y."/>
            <person name="Sun W."/>
        </authorList>
    </citation>
    <scope>NUCLEOTIDE SEQUENCE [LARGE SCALE GENOMIC DNA]</scope>
    <source>
        <strain evidence="9">cv. Malutang</strain>
    </source>
</reference>
<dbReference type="GO" id="GO:0005634">
    <property type="term" value="C:nucleus"/>
    <property type="evidence" value="ECO:0007669"/>
    <property type="project" value="UniProtKB-SubCell"/>
</dbReference>
<evidence type="ECO:0000256" key="1">
    <source>
        <dbReference type="ARBA" id="ARBA00004123"/>
    </source>
</evidence>
<keyword evidence="3" id="KW-0238">DNA-binding</keyword>
<accession>A0A5C7I7U2</accession>
<proteinExistence type="predicted"/>
<keyword evidence="2" id="KW-0805">Transcription regulation</keyword>
<gene>
    <name evidence="8" type="ORF">EZV62_006506</name>
</gene>
<organism evidence="8 9">
    <name type="scientific">Acer yangbiense</name>
    <dbReference type="NCBI Taxonomy" id="1000413"/>
    <lineage>
        <taxon>Eukaryota</taxon>
        <taxon>Viridiplantae</taxon>
        <taxon>Streptophyta</taxon>
        <taxon>Embryophyta</taxon>
        <taxon>Tracheophyta</taxon>
        <taxon>Spermatophyta</taxon>
        <taxon>Magnoliopsida</taxon>
        <taxon>eudicotyledons</taxon>
        <taxon>Gunneridae</taxon>
        <taxon>Pentapetalae</taxon>
        <taxon>rosids</taxon>
        <taxon>malvids</taxon>
        <taxon>Sapindales</taxon>
        <taxon>Sapindaceae</taxon>
        <taxon>Hippocastanoideae</taxon>
        <taxon>Acereae</taxon>
        <taxon>Acer</taxon>
    </lineage>
</organism>
<dbReference type="AlphaFoldDB" id="A0A5C7I7U2"/>
<comment type="subcellular location">
    <subcellularLocation>
        <location evidence="1">Nucleus</location>
    </subcellularLocation>
</comment>
<feature type="region of interest" description="Disordered" evidence="6">
    <location>
        <begin position="127"/>
        <end position="146"/>
    </location>
</feature>
<dbReference type="InterPro" id="IPR015300">
    <property type="entry name" value="DNA-bd_pseudobarrel_sf"/>
</dbReference>
<dbReference type="Pfam" id="PF02362">
    <property type="entry name" value="B3"/>
    <property type="match status" value="1"/>
</dbReference>
<keyword evidence="4" id="KW-0804">Transcription</keyword>
<dbReference type="CDD" id="cd10017">
    <property type="entry name" value="B3_DNA"/>
    <property type="match status" value="1"/>
</dbReference>
<dbReference type="GO" id="GO:0003677">
    <property type="term" value="F:DNA binding"/>
    <property type="evidence" value="ECO:0007669"/>
    <property type="project" value="UniProtKB-KW"/>
</dbReference>
<evidence type="ECO:0000256" key="3">
    <source>
        <dbReference type="ARBA" id="ARBA00023125"/>
    </source>
</evidence>
<dbReference type="InterPro" id="IPR003340">
    <property type="entry name" value="B3_DNA-bd"/>
</dbReference>
<evidence type="ECO:0000256" key="4">
    <source>
        <dbReference type="ARBA" id="ARBA00023163"/>
    </source>
</evidence>
<dbReference type="PROSITE" id="PS50863">
    <property type="entry name" value="B3"/>
    <property type="match status" value="1"/>
</dbReference>
<evidence type="ECO:0000313" key="8">
    <source>
        <dbReference type="EMBL" id="TXG65231.1"/>
    </source>
</evidence>
<keyword evidence="9" id="KW-1185">Reference proteome</keyword>
<comment type="caution">
    <text evidence="8">The sequence shown here is derived from an EMBL/GenBank/DDBJ whole genome shotgun (WGS) entry which is preliminary data.</text>
</comment>
<dbReference type="Proteomes" id="UP000323000">
    <property type="component" value="Chromosome 3"/>
</dbReference>
<evidence type="ECO:0000259" key="7">
    <source>
        <dbReference type="PROSITE" id="PS50863"/>
    </source>
</evidence>